<dbReference type="SUPFAM" id="SSF53448">
    <property type="entry name" value="Nucleotide-diphospho-sugar transferases"/>
    <property type="match status" value="1"/>
</dbReference>
<organism evidence="3 4">
    <name type="scientific">Aureococcus anophagefferens</name>
    <name type="common">Harmful bloom alga</name>
    <dbReference type="NCBI Taxonomy" id="44056"/>
    <lineage>
        <taxon>Eukaryota</taxon>
        <taxon>Sar</taxon>
        <taxon>Stramenopiles</taxon>
        <taxon>Ochrophyta</taxon>
        <taxon>Pelagophyceae</taxon>
        <taxon>Pelagomonadales</taxon>
        <taxon>Pelagomonadaceae</taxon>
        <taxon>Aureococcus</taxon>
    </lineage>
</organism>
<keyword evidence="4" id="KW-1185">Reference proteome</keyword>
<feature type="compositionally biased region" description="Basic residues" evidence="1">
    <location>
        <begin position="53"/>
        <end position="67"/>
    </location>
</feature>
<evidence type="ECO:0000313" key="3">
    <source>
        <dbReference type="EMBL" id="KAK7230815.1"/>
    </source>
</evidence>
<dbReference type="InterPro" id="IPR001173">
    <property type="entry name" value="Glyco_trans_2-like"/>
</dbReference>
<proteinExistence type="predicted"/>
<dbReference type="CDD" id="cd00761">
    <property type="entry name" value="Glyco_tranf_GTA_type"/>
    <property type="match status" value="1"/>
</dbReference>
<gene>
    <name evidence="3" type="primary">TOMM70A</name>
    <name evidence="3" type="ORF">SO694_00075122</name>
</gene>
<protein>
    <submittedName>
        <fullName evidence="3">Mitochondrial carrier protein</fullName>
    </submittedName>
</protein>
<feature type="domain" description="Glycosyltransferase 2-like" evidence="2">
    <location>
        <begin position="155"/>
        <end position="259"/>
    </location>
</feature>
<name>A0ABR1FHB3_AURAN</name>
<evidence type="ECO:0000313" key="4">
    <source>
        <dbReference type="Proteomes" id="UP001363151"/>
    </source>
</evidence>
<dbReference type="Pfam" id="PF00535">
    <property type="entry name" value="Glycos_transf_2"/>
    <property type="match status" value="1"/>
</dbReference>
<feature type="compositionally biased region" description="Low complexity" evidence="1">
    <location>
        <begin position="68"/>
        <end position="84"/>
    </location>
</feature>
<reference evidence="3 4" key="1">
    <citation type="submission" date="2024-03" db="EMBL/GenBank/DDBJ databases">
        <title>Aureococcus anophagefferens CCMP1851 and Kratosvirus quantuckense: Draft genome of a second virus-susceptible host strain in the model system.</title>
        <authorList>
            <person name="Chase E."/>
            <person name="Truchon A.R."/>
            <person name="Schepens W."/>
            <person name="Wilhelm S.W."/>
        </authorList>
    </citation>
    <scope>NUCLEOTIDE SEQUENCE [LARGE SCALE GENOMIC DNA]</scope>
    <source>
        <strain evidence="3 4">CCMP1851</strain>
    </source>
</reference>
<dbReference type="Gene3D" id="3.90.550.10">
    <property type="entry name" value="Spore Coat Polysaccharide Biosynthesis Protein SpsA, Chain A"/>
    <property type="match status" value="1"/>
</dbReference>
<feature type="compositionally biased region" description="Basic residues" evidence="1">
    <location>
        <begin position="111"/>
        <end position="125"/>
    </location>
</feature>
<dbReference type="InterPro" id="IPR029044">
    <property type="entry name" value="Nucleotide-diphossugar_trans"/>
</dbReference>
<evidence type="ECO:0000259" key="2">
    <source>
        <dbReference type="Pfam" id="PF00535"/>
    </source>
</evidence>
<comment type="caution">
    <text evidence="3">The sequence shown here is derived from an EMBL/GenBank/DDBJ whole genome shotgun (WGS) entry which is preliminary data.</text>
</comment>
<dbReference type="EMBL" id="JBBJCI010000423">
    <property type="protein sequence ID" value="KAK7230815.1"/>
    <property type="molecule type" value="Genomic_DNA"/>
</dbReference>
<evidence type="ECO:0000256" key="1">
    <source>
        <dbReference type="SAM" id="MobiDB-lite"/>
    </source>
</evidence>
<sequence length="550" mass="59669">MAARARGVDRALEAAADDAARAAVLSNRAAASLELGDFAAAVNDCGALARWRRPRRAGGASRTRRATAARWARWRSATWPRRSATTATSDPAGPGGPRSRSADELEAAARAARRQRRRAARKARTRTVAATKDCRVSCIAPTTTERHAFHGAALYASFAAQTHDNRELVVVDTGPAPSPFFTTPGSPGREDNRVIYTHAVHHATIGGKRNVALRLATGDVVAHFDDDDVYAPTYLATMLGAMAAQDAKFVKLSAWFVHDMGSGAWGHFDIDGFDDTTELGARLRLHPNLAKLSSQFLLTYGFSFVYEKSLFPAFTFVDTNWGEDQAILAELNRVGVPVAFHADREGICIHNQHGENCSRSFCHTAVDVAAFTRAGSPLKRGVDEAIPLIRDTLYRGRNAVQPIRQRSDAPCVSHLEGGLFIWETQLALVAGGRDPAADDRAAKESEIPNFKGSYLGRFPLADDAPIRETFRAFETWIYSGNGFSQERYAKLKLERPDPPDRLVGGDDDAGVEAAVGHGLERLRAREGLDHAPGAIVNPDAYRDGGIANPH</sequence>
<accession>A0ABR1FHB3</accession>
<feature type="region of interest" description="Disordered" evidence="1">
    <location>
        <begin position="53"/>
        <end position="126"/>
    </location>
</feature>
<dbReference type="Proteomes" id="UP001363151">
    <property type="component" value="Unassembled WGS sequence"/>
</dbReference>